<gene>
    <name evidence="11" type="primary">fliR</name>
    <name evidence="11" type="ORF">OQ287_02550</name>
</gene>
<evidence type="ECO:0000256" key="3">
    <source>
        <dbReference type="ARBA" id="ARBA00021717"/>
    </source>
</evidence>
<evidence type="ECO:0000256" key="4">
    <source>
        <dbReference type="ARBA" id="ARBA00022475"/>
    </source>
</evidence>
<dbReference type="PANTHER" id="PTHR30065">
    <property type="entry name" value="FLAGELLAR BIOSYNTHETIC PROTEIN FLIR"/>
    <property type="match status" value="1"/>
</dbReference>
<feature type="transmembrane region" description="Helical" evidence="10">
    <location>
        <begin position="212"/>
        <end position="234"/>
    </location>
</feature>
<dbReference type="AlphaFoldDB" id="A0AA41ZEI0"/>
<dbReference type="NCBIfam" id="TIGR01400">
    <property type="entry name" value="fliR"/>
    <property type="match status" value="1"/>
</dbReference>
<feature type="transmembrane region" description="Helical" evidence="10">
    <location>
        <begin position="70"/>
        <end position="93"/>
    </location>
</feature>
<evidence type="ECO:0000256" key="5">
    <source>
        <dbReference type="ARBA" id="ARBA00022692"/>
    </source>
</evidence>
<dbReference type="Proteomes" id="UP001165678">
    <property type="component" value="Unassembled WGS sequence"/>
</dbReference>
<sequence length="266" mass="28884">MIELTSAQMNQWIIEFLWPFVRVLAFVAAAPIFRHSSMPRMIQIGVAAMLSFTMVPDLPPMPAIPVISWAGGWLIIQQVLIGVALGFVVRLVFAAIQMSANIIGFQMGLSFASVFTPDSGGTTMVLARFFDLIAMMLFLALNGHLYMLEVLRDTFILLPIGATSLNANAWQTVALWGSMIFSAGLLLALPLVTSLLIVNMAMGILNRAAPQLTIFSIGFPMTLLFGVVLLTFLLPEMGGIFEGLFKQGLDMMSELSTQLGQPPAPS</sequence>
<feature type="transmembrane region" description="Helical" evidence="10">
    <location>
        <begin position="179"/>
        <end position="205"/>
    </location>
</feature>
<comment type="function">
    <text evidence="1 10">Role in flagellar biosynthesis.</text>
</comment>
<evidence type="ECO:0000313" key="11">
    <source>
        <dbReference type="EMBL" id="MCX2523111.1"/>
    </source>
</evidence>
<comment type="similarity">
    <text evidence="2 10">Belongs to the FliR/MopE/SpaR family.</text>
</comment>
<evidence type="ECO:0000313" key="12">
    <source>
        <dbReference type="Proteomes" id="UP001165678"/>
    </source>
</evidence>
<dbReference type="Pfam" id="PF01311">
    <property type="entry name" value="Bac_export_1"/>
    <property type="match status" value="1"/>
</dbReference>
<dbReference type="EMBL" id="JAPIVE010000001">
    <property type="protein sequence ID" value="MCX2523111.1"/>
    <property type="molecule type" value="Genomic_DNA"/>
</dbReference>
<dbReference type="GO" id="GO:0044780">
    <property type="term" value="P:bacterial-type flagellum assembly"/>
    <property type="evidence" value="ECO:0007669"/>
    <property type="project" value="UniProtKB-UniRule"/>
</dbReference>
<organism evidence="11 12">
    <name type="scientific">Larsenimonas rhizosphaerae</name>
    <dbReference type="NCBI Taxonomy" id="2944682"/>
    <lineage>
        <taxon>Bacteria</taxon>
        <taxon>Pseudomonadati</taxon>
        <taxon>Pseudomonadota</taxon>
        <taxon>Gammaproteobacteria</taxon>
        <taxon>Oceanospirillales</taxon>
        <taxon>Halomonadaceae</taxon>
        <taxon>Larsenimonas</taxon>
    </lineage>
</organism>
<comment type="subcellular location">
    <subcellularLocation>
        <location evidence="10">Cell membrane</location>
        <topology evidence="10">Multi-pass membrane protein</topology>
    </subcellularLocation>
    <subcellularLocation>
        <location evidence="10">Bacterial flagellum basal body</location>
    </subcellularLocation>
</comment>
<dbReference type="GO" id="GO:0005886">
    <property type="term" value="C:plasma membrane"/>
    <property type="evidence" value="ECO:0007669"/>
    <property type="project" value="UniProtKB-SubCell"/>
</dbReference>
<feature type="transmembrane region" description="Helical" evidence="10">
    <location>
        <begin position="12"/>
        <end position="33"/>
    </location>
</feature>
<accession>A0AA41ZEI0</accession>
<keyword evidence="7 10" id="KW-0472">Membrane</keyword>
<protein>
    <recommendedName>
        <fullName evidence="3 9">Flagellar biosynthetic protein FliR</fullName>
    </recommendedName>
</protein>
<evidence type="ECO:0000256" key="9">
    <source>
        <dbReference type="NCBIfam" id="TIGR01400"/>
    </source>
</evidence>
<keyword evidence="12" id="KW-1185">Reference proteome</keyword>
<evidence type="ECO:0000256" key="1">
    <source>
        <dbReference type="ARBA" id="ARBA00002578"/>
    </source>
</evidence>
<keyword evidence="8 10" id="KW-0975">Bacterial flagellum</keyword>
<keyword evidence="11" id="KW-0966">Cell projection</keyword>
<dbReference type="PRINTS" id="PR00953">
    <property type="entry name" value="TYPE3IMRPROT"/>
</dbReference>
<keyword evidence="11" id="KW-0969">Cilium</keyword>
<keyword evidence="4 10" id="KW-1003">Cell membrane</keyword>
<dbReference type="InterPro" id="IPR006303">
    <property type="entry name" value="FliR"/>
</dbReference>
<keyword evidence="6 10" id="KW-1133">Transmembrane helix</keyword>
<dbReference type="GO" id="GO:0006605">
    <property type="term" value="P:protein targeting"/>
    <property type="evidence" value="ECO:0007669"/>
    <property type="project" value="UniProtKB-UniRule"/>
</dbReference>
<dbReference type="RefSeq" id="WP_265895480.1">
    <property type="nucleotide sequence ID" value="NZ_JAPIVE010000001.1"/>
</dbReference>
<dbReference type="GO" id="GO:0009425">
    <property type="term" value="C:bacterial-type flagellum basal body"/>
    <property type="evidence" value="ECO:0007669"/>
    <property type="project" value="UniProtKB-SubCell"/>
</dbReference>
<proteinExistence type="inferred from homology"/>
<evidence type="ECO:0000256" key="7">
    <source>
        <dbReference type="ARBA" id="ARBA00023136"/>
    </source>
</evidence>
<name>A0AA41ZEI0_9GAMM</name>
<keyword evidence="5 10" id="KW-0812">Transmembrane</keyword>
<dbReference type="PANTHER" id="PTHR30065:SF8">
    <property type="entry name" value="FLAGELLAR BIOSYNTHETIC PROTEIN FLIR"/>
    <property type="match status" value="1"/>
</dbReference>
<reference evidence="11" key="1">
    <citation type="submission" date="2022-11" db="EMBL/GenBank/DDBJ databases">
        <title>Larsenimonas rhizosphaerae sp. nov., isolated from a tidal mudflat.</title>
        <authorList>
            <person name="Lee S.D."/>
            <person name="Kim I.S."/>
        </authorList>
    </citation>
    <scope>NUCLEOTIDE SEQUENCE</scope>
    <source>
        <strain evidence="11">GH2-1</strain>
    </source>
</reference>
<keyword evidence="11" id="KW-0282">Flagellum</keyword>
<evidence type="ECO:0000256" key="8">
    <source>
        <dbReference type="ARBA" id="ARBA00023143"/>
    </source>
</evidence>
<feature type="transmembrane region" description="Helical" evidence="10">
    <location>
        <begin position="155"/>
        <end position="173"/>
    </location>
</feature>
<dbReference type="InterPro" id="IPR002010">
    <property type="entry name" value="T3SS_IM_R"/>
</dbReference>
<evidence type="ECO:0000256" key="2">
    <source>
        <dbReference type="ARBA" id="ARBA00009772"/>
    </source>
</evidence>
<comment type="caution">
    <text evidence="11">The sequence shown here is derived from an EMBL/GenBank/DDBJ whole genome shotgun (WGS) entry which is preliminary data.</text>
</comment>
<evidence type="ECO:0000256" key="10">
    <source>
        <dbReference type="RuleBase" id="RU362071"/>
    </source>
</evidence>
<feature type="transmembrane region" description="Helical" evidence="10">
    <location>
        <begin position="100"/>
        <end position="117"/>
    </location>
</feature>
<feature type="transmembrane region" description="Helical" evidence="10">
    <location>
        <begin position="129"/>
        <end position="148"/>
    </location>
</feature>
<evidence type="ECO:0000256" key="6">
    <source>
        <dbReference type="ARBA" id="ARBA00022989"/>
    </source>
</evidence>